<name>A0AB38TCL7_9HYPH</name>
<evidence type="ECO:0000256" key="3">
    <source>
        <dbReference type="ARBA" id="ARBA00012438"/>
    </source>
</evidence>
<dbReference type="GO" id="GO:0007165">
    <property type="term" value="P:signal transduction"/>
    <property type="evidence" value="ECO:0007669"/>
    <property type="project" value="InterPro"/>
</dbReference>
<dbReference type="InterPro" id="IPR004358">
    <property type="entry name" value="Sig_transdc_His_kin-like_C"/>
</dbReference>
<dbReference type="GO" id="GO:0004673">
    <property type="term" value="F:protein histidine kinase activity"/>
    <property type="evidence" value="ECO:0007669"/>
    <property type="project" value="UniProtKB-EC"/>
</dbReference>
<organism evidence="12 13">
    <name type="scientific">Mesorhizobium ciceri</name>
    <dbReference type="NCBI Taxonomy" id="39645"/>
    <lineage>
        <taxon>Bacteria</taxon>
        <taxon>Pseudomonadati</taxon>
        <taxon>Pseudomonadota</taxon>
        <taxon>Alphaproteobacteria</taxon>
        <taxon>Hyphomicrobiales</taxon>
        <taxon>Phyllobacteriaceae</taxon>
        <taxon>Mesorhizobium</taxon>
    </lineage>
</organism>
<dbReference type="InterPro" id="IPR003660">
    <property type="entry name" value="HAMP_dom"/>
</dbReference>
<dbReference type="EMBL" id="CP088147">
    <property type="protein sequence ID" value="UTU52477.1"/>
    <property type="molecule type" value="Genomic_DNA"/>
</dbReference>
<evidence type="ECO:0000256" key="1">
    <source>
        <dbReference type="ARBA" id="ARBA00000085"/>
    </source>
</evidence>
<dbReference type="InterPro" id="IPR003594">
    <property type="entry name" value="HATPase_dom"/>
</dbReference>
<gene>
    <name evidence="12" type="ORF">LRP29_03215</name>
</gene>
<dbReference type="InterPro" id="IPR050980">
    <property type="entry name" value="2C_sensor_his_kinase"/>
</dbReference>
<dbReference type="InterPro" id="IPR005467">
    <property type="entry name" value="His_kinase_dom"/>
</dbReference>
<evidence type="ECO:0000256" key="8">
    <source>
        <dbReference type="ARBA" id="ARBA00022840"/>
    </source>
</evidence>
<evidence type="ECO:0000256" key="4">
    <source>
        <dbReference type="ARBA" id="ARBA00022553"/>
    </source>
</evidence>
<dbReference type="SUPFAM" id="SSF55874">
    <property type="entry name" value="ATPase domain of HSP90 chaperone/DNA topoisomerase II/histidine kinase"/>
    <property type="match status" value="1"/>
</dbReference>
<keyword evidence="13" id="KW-1185">Reference proteome</keyword>
<keyword evidence="9" id="KW-0472">Membrane</keyword>
<dbReference type="PRINTS" id="PR00344">
    <property type="entry name" value="BCTRLSENSOR"/>
</dbReference>
<feature type="domain" description="HAMP" evidence="11">
    <location>
        <begin position="207"/>
        <end position="262"/>
    </location>
</feature>
<dbReference type="RefSeq" id="WP_013528506.1">
    <property type="nucleotide sequence ID" value="NZ_CP088147.1"/>
</dbReference>
<dbReference type="CDD" id="cd00075">
    <property type="entry name" value="HATPase"/>
    <property type="match status" value="1"/>
</dbReference>
<dbReference type="GO" id="GO:0005524">
    <property type="term" value="F:ATP binding"/>
    <property type="evidence" value="ECO:0007669"/>
    <property type="project" value="UniProtKB-KW"/>
</dbReference>
<dbReference type="Pfam" id="PF02518">
    <property type="entry name" value="HATPase_c"/>
    <property type="match status" value="1"/>
</dbReference>
<dbReference type="InterPro" id="IPR036890">
    <property type="entry name" value="HATPase_C_sf"/>
</dbReference>
<dbReference type="Proteomes" id="UP001060070">
    <property type="component" value="Chromosome"/>
</dbReference>
<evidence type="ECO:0000256" key="9">
    <source>
        <dbReference type="SAM" id="Phobius"/>
    </source>
</evidence>
<evidence type="ECO:0000256" key="7">
    <source>
        <dbReference type="ARBA" id="ARBA00022777"/>
    </source>
</evidence>
<evidence type="ECO:0000313" key="12">
    <source>
        <dbReference type="EMBL" id="UTU52477.1"/>
    </source>
</evidence>
<dbReference type="PROSITE" id="PS50109">
    <property type="entry name" value="HIS_KIN"/>
    <property type="match status" value="1"/>
</dbReference>
<sequence length="500" mass="54291">MSETIQAQEGIGTAGSTEAPASVRTVPLSRGLSTKLLLLTIVFVLLAEVLIFLPWIASYRLNWLKERLSTAAAVSIVLVQGEPTSLSRTAQNDVLMAIGAKAIAVRDGGVSRLLVVAEMPPKVDEHIDIASIGMIKGMTGALDTLFFGGDRMLRVFGPVGDSDKEFELIMPDNSLRNAMLRYSRNVAFVSLLISLFTAMLVYAAIDLIMIGPIRTMTRSMLSFSEAPDDPGRIIHPAARADEIGVAERELSQMQERLQKMLSEQKHLADLGLAVSKINHDMRNILASAQLMSDRLRQVKDPTVQAFAPKLLRALDRAVSYSEGVLHYGRTQEPPPARRRLRLRQLVEDVHGLLDIEQGIEFVNSVEPAFEVDADSDQLFRVLTNLCRNSVQAMAADSESALVRRLAVSAVRLGSVSRIAVSDTGPGLPPKARENLFAAFRGSARSGGTGLGLAIAHELIRAHGGTVELVESIGGRTTFAVTIPDQPVRLDQARNGLRRPA</sequence>
<keyword evidence="8" id="KW-0067">ATP-binding</keyword>
<dbReference type="PANTHER" id="PTHR44936">
    <property type="entry name" value="SENSOR PROTEIN CREC"/>
    <property type="match status" value="1"/>
</dbReference>
<evidence type="ECO:0000259" key="11">
    <source>
        <dbReference type="PROSITE" id="PS50885"/>
    </source>
</evidence>
<protein>
    <recommendedName>
        <fullName evidence="3">histidine kinase</fullName>
        <ecNumber evidence="3">2.7.13.3</ecNumber>
    </recommendedName>
</protein>
<comment type="subcellular location">
    <subcellularLocation>
        <location evidence="2">Membrane</location>
    </subcellularLocation>
</comment>
<dbReference type="Gene3D" id="1.10.287.130">
    <property type="match status" value="1"/>
</dbReference>
<evidence type="ECO:0000259" key="10">
    <source>
        <dbReference type="PROSITE" id="PS50109"/>
    </source>
</evidence>
<keyword evidence="6" id="KW-0547">Nucleotide-binding</keyword>
<dbReference type="PANTHER" id="PTHR44936:SF10">
    <property type="entry name" value="SENSOR PROTEIN RSTB"/>
    <property type="match status" value="1"/>
</dbReference>
<reference evidence="12 13" key="1">
    <citation type="journal article" date="2022" name="Microbiol. Resour. Announc.">
        <title>Complete Genome Sequence of Mesorhizobium ciceri Strain R30, a Rhizobium Used as a Commercial Inoculant for Chickpea in Argentina.</title>
        <authorList>
            <person name="Foresto E."/>
            <person name="Revale S."/>
            <person name="Primo E."/>
            <person name="Nievas F."/>
            <person name="Carezzano E."/>
            <person name="Puente M."/>
            <person name="Alzari P."/>
            <person name="Mart M."/>
            <person name="Ben-Assaya M."/>
            <person name="Mornico D."/>
            <person name="Santoro M."/>
            <person name="Mart F."/>
            <person name="Giordano W."/>
            <person name="Bogino P."/>
        </authorList>
    </citation>
    <scope>NUCLEOTIDE SEQUENCE [LARGE SCALE GENOMIC DNA]</scope>
    <source>
        <strain evidence="12 13">R30</strain>
    </source>
</reference>
<accession>A0AB38TCL7</accession>
<keyword evidence="9" id="KW-1133">Transmembrane helix</keyword>
<evidence type="ECO:0000313" key="13">
    <source>
        <dbReference type="Proteomes" id="UP001060070"/>
    </source>
</evidence>
<proteinExistence type="predicted"/>
<evidence type="ECO:0000256" key="2">
    <source>
        <dbReference type="ARBA" id="ARBA00004370"/>
    </source>
</evidence>
<dbReference type="PROSITE" id="PS50885">
    <property type="entry name" value="HAMP"/>
    <property type="match status" value="1"/>
</dbReference>
<keyword evidence="5" id="KW-0808">Transferase</keyword>
<keyword evidence="7 12" id="KW-0418">Kinase</keyword>
<keyword evidence="4" id="KW-0597">Phosphoprotein</keyword>
<dbReference type="Gene3D" id="3.30.565.10">
    <property type="entry name" value="Histidine kinase-like ATPase, C-terminal domain"/>
    <property type="match status" value="1"/>
</dbReference>
<feature type="transmembrane region" description="Helical" evidence="9">
    <location>
        <begin position="36"/>
        <end position="57"/>
    </location>
</feature>
<comment type="catalytic activity">
    <reaction evidence="1">
        <text>ATP + protein L-histidine = ADP + protein N-phospho-L-histidine.</text>
        <dbReference type="EC" id="2.7.13.3"/>
    </reaction>
</comment>
<dbReference type="SMART" id="SM00387">
    <property type="entry name" value="HATPase_c"/>
    <property type="match status" value="1"/>
</dbReference>
<dbReference type="EC" id="2.7.13.3" evidence="3"/>
<keyword evidence="9" id="KW-0812">Transmembrane</keyword>
<feature type="transmembrane region" description="Helical" evidence="9">
    <location>
        <begin position="186"/>
        <end position="210"/>
    </location>
</feature>
<dbReference type="AlphaFoldDB" id="A0AB38TCL7"/>
<evidence type="ECO:0000256" key="6">
    <source>
        <dbReference type="ARBA" id="ARBA00022741"/>
    </source>
</evidence>
<dbReference type="GO" id="GO:0016020">
    <property type="term" value="C:membrane"/>
    <property type="evidence" value="ECO:0007669"/>
    <property type="project" value="UniProtKB-SubCell"/>
</dbReference>
<evidence type="ECO:0000256" key="5">
    <source>
        <dbReference type="ARBA" id="ARBA00022679"/>
    </source>
</evidence>
<feature type="domain" description="Histidine kinase" evidence="10">
    <location>
        <begin position="276"/>
        <end position="486"/>
    </location>
</feature>